<evidence type="ECO:0000313" key="4">
    <source>
        <dbReference type="EMBL" id="MBM7415392.1"/>
    </source>
</evidence>
<keyword evidence="5" id="KW-1185">Reference proteome</keyword>
<dbReference type="InterPro" id="IPR007969">
    <property type="entry name" value="DUF732"/>
</dbReference>
<feature type="compositionally biased region" description="Low complexity" evidence="1">
    <location>
        <begin position="31"/>
        <end position="47"/>
    </location>
</feature>
<feature type="chain" id="PRO_5045598756" evidence="2">
    <location>
        <begin position="18"/>
        <end position="139"/>
    </location>
</feature>
<organism evidence="4 5">
    <name type="scientific">Rhodococcoides corynebacterioides</name>
    <dbReference type="NCBI Taxonomy" id="53972"/>
    <lineage>
        <taxon>Bacteria</taxon>
        <taxon>Bacillati</taxon>
        <taxon>Actinomycetota</taxon>
        <taxon>Actinomycetes</taxon>
        <taxon>Mycobacteriales</taxon>
        <taxon>Nocardiaceae</taxon>
        <taxon>Rhodococcoides</taxon>
    </lineage>
</organism>
<proteinExistence type="predicted"/>
<sequence>MTRRTATLLLLATLSVAGCGGDPATPPADDPAPTSSTSEAPTTPAVAGPSVPTGPDAVAADDLFIAGLDSGAIEYTDPETMKILGRGICAELQQGQPVIAEVDAVTTGSRGKWDESAAGAIVGTAIGAYCPEFRALLPG</sequence>
<dbReference type="EMBL" id="JAFBBK010000001">
    <property type="protein sequence ID" value="MBM7415392.1"/>
    <property type="molecule type" value="Genomic_DNA"/>
</dbReference>
<feature type="region of interest" description="Disordered" evidence="1">
    <location>
        <begin position="21"/>
        <end position="54"/>
    </location>
</feature>
<feature type="signal peptide" evidence="2">
    <location>
        <begin position="1"/>
        <end position="17"/>
    </location>
</feature>
<protein>
    <submittedName>
        <fullName evidence="4">Small lipoprotein YifL</fullName>
    </submittedName>
</protein>
<evidence type="ECO:0000259" key="3">
    <source>
        <dbReference type="Pfam" id="PF05305"/>
    </source>
</evidence>
<keyword evidence="2" id="KW-0732">Signal</keyword>
<dbReference type="RefSeq" id="WP_204868425.1">
    <property type="nucleotide sequence ID" value="NZ_JAFBBK010000001.1"/>
</dbReference>
<evidence type="ECO:0000256" key="1">
    <source>
        <dbReference type="SAM" id="MobiDB-lite"/>
    </source>
</evidence>
<gene>
    <name evidence="4" type="ORF">JOE42_002125</name>
</gene>
<evidence type="ECO:0000256" key="2">
    <source>
        <dbReference type="SAM" id="SignalP"/>
    </source>
</evidence>
<dbReference type="Proteomes" id="UP000703038">
    <property type="component" value="Unassembled WGS sequence"/>
</dbReference>
<accession>A0ABS2KU44</accession>
<reference evidence="4 5" key="1">
    <citation type="submission" date="2021-01" db="EMBL/GenBank/DDBJ databases">
        <title>Genomics of switchgrass bacterial isolates.</title>
        <authorList>
            <person name="Shade A."/>
        </authorList>
    </citation>
    <scope>NUCLEOTIDE SEQUENCE [LARGE SCALE GENOMIC DNA]</scope>
    <source>
        <strain evidence="4 5">PvP111</strain>
    </source>
</reference>
<keyword evidence="4" id="KW-0449">Lipoprotein</keyword>
<evidence type="ECO:0000313" key="5">
    <source>
        <dbReference type="Proteomes" id="UP000703038"/>
    </source>
</evidence>
<name>A0ABS2KU44_9NOCA</name>
<dbReference type="Pfam" id="PF05305">
    <property type="entry name" value="DUF732"/>
    <property type="match status" value="1"/>
</dbReference>
<comment type="caution">
    <text evidence="4">The sequence shown here is derived from an EMBL/GenBank/DDBJ whole genome shotgun (WGS) entry which is preliminary data.</text>
</comment>
<dbReference type="PROSITE" id="PS51257">
    <property type="entry name" value="PROKAR_LIPOPROTEIN"/>
    <property type="match status" value="1"/>
</dbReference>
<feature type="domain" description="DUF732" evidence="3">
    <location>
        <begin position="60"/>
        <end position="132"/>
    </location>
</feature>